<dbReference type="Pfam" id="PF00665">
    <property type="entry name" value="rve"/>
    <property type="match status" value="1"/>
</dbReference>
<dbReference type="RefSeq" id="WP_321560246.1">
    <property type="nucleotide sequence ID" value="NZ_CP139558.1"/>
</dbReference>
<protein>
    <submittedName>
        <fullName evidence="2">IS3 family transposase</fullName>
    </submittedName>
</protein>
<dbReference type="Proteomes" id="UP001324380">
    <property type="component" value="Chromosome"/>
</dbReference>
<dbReference type="NCBIfam" id="NF033516">
    <property type="entry name" value="transpos_IS3"/>
    <property type="match status" value="1"/>
</dbReference>
<organism evidence="2 3">
    <name type="scientific">Mucilaginibacter sabulilitoris</name>
    <dbReference type="NCBI Taxonomy" id="1173583"/>
    <lineage>
        <taxon>Bacteria</taxon>
        <taxon>Pseudomonadati</taxon>
        <taxon>Bacteroidota</taxon>
        <taxon>Sphingobacteriia</taxon>
        <taxon>Sphingobacteriales</taxon>
        <taxon>Sphingobacteriaceae</taxon>
        <taxon>Mucilaginibacter</taxon>
    </lineage>
</organism>
<evidence type="ECO:0000313" key="2">
    <source>
        <dbReference type="EMBL" id="WPU91078.1"/>
    </source>
</evidence>
<dbReference type="InterPro" id="IPR050900">
    <property type="entry name" value="Transposase_IS3/IS150/IS904"/>
</dbReference>
<sequence length="306" mass="36300">MIIKQDYPQLSWEVLCRLFGKTRHAHYDHLWRAQNDSLKEDVILQLVYETRDSLPRLGTRKMIHMLAPRLKSHGIVVGRDYLFDLLGVHKLLIRQRKKKAYTTDSRHWMHKYNNLVKDLPVARPEQVWVSDMTYIRVMNQWGYLSLITDAFSRKIMGYCFRDDMLAQGCLEALQMALNNRIYHDRLLIHHSDRGSQYCSKDYVNVLLFHGVQISMTQNGDPYENALAERMNGIIKEEFNLYSSSLNFEQTRQKIEKSIKTYNEVRPHGSCDYLTPSQAHTQQHALKRRWKSYQRKWQKENPVVKAV</sequence>
<reference evidence="2 3" key="1">
    <citation type="submission" date="2023-11" db="EMBL/GenBank/DDBJ databases">
        <title>Analysis of the Genomes of Mucilaginibacter gossypii cycad 4 and M. sabulilitoris SNA2: microbes with the potential for plant growth promotion.</title>
        <authorList>
            <person name="Hirsch A.M."/>
            <person name="Humm E."/>
            <person name="Rubbi M."/>
            <person name="Del Vecchio G."/>
            <person name="Ha S.M."/>
            <person name="Pellegrini M."/>
            <person name="Gunsalus R.P."/>
        </authorList>
    </citation>
    <scope>NUCLEOTIDE SEQUENCE [LARGE SCALE GENOMIC DNA]</scope>
    <source>
        <strain evidence="2 3">SNA2</strain>
    </source>
</reference>
<keyword evidence="3" id="KW-1185">Reference proteome</keyword>
<evidence type="ECO:0000313" key="3">
    <source>
        <dbReference type="Proteomes" id="UP001324380"/>
    </source>
</evidence>
<dbReference type="InterPro" id="IPR048020">
    <property type="entry name" value="Transpos_IS3"/>
</dbReference>
<dbReference type="PANTHER" id="PTHR46889:SF5">
    <property type="entry name" value="INTEGRASE PROTEIN"/>
    <property type="match status" value="1"/>
</dbReference>
<feature type="domain" description="Integrase catalytic" evidence="1">
    <location>
        <begin position="120"/>
        <end position="283"/>
    </location>
</feature>
<dbReference type="InterPro" id="IPR012337">
    <property type="entry name" value="RNaseH-like_sf"/>
</dbReference>
<dbReference type="Gene3D" id="3.30.420.10">
    <property type="entry name" value="Ribonuclease H-like superfamily/Ribonuclease H"/>
    <property type="match status" value="1"/>
</dbReference>
<evidence type="ECO:0000259" key="1">
    <source>
        <dbReference type="PROSITE" id="PS50994"/>
    </source>
</evidence>
<dbReference type="PANTHER" id="PTHR46889">
    <property type="entry name" value="TRANSPOSASE INSF FOR INSERTION SEQUENCE IS3B-RELATED"/>
    <property type="match status" value="1"/>
</dbReference>
<proteinExistence type="predicted"/>
<gene>
    <name evidence="2" type="ORF">SNE25_17295</name>
</gene>
<accession>A0ABZ0TDL4</accession>
<dbReference type="InterPro" id="IPR001584">
    <property type="entry name" value="Integrase_cat-core"/>
</dbReference>
<dbReference type="PROSITE" id="PS50994">
    <property type="entry name" value="INTEGRASE"/>
    <property type="match status" value="1"/>
</dbReference>
<dbReference type="EMBL" id="CP139558">
    <property type="protein sequence ID" value="WPU91078.1"/>
    <property type="molecule type" value="Genomic_DNA"/>
</dbReference>
<dbReference type="SUPFAM" id="SSF53098">
    <property type="entry name" value="Ribonuclease H-like"/>
    <property type="match status" value="1"/>
</dbReference>
<name>A0ABZ0TDL4_9SPHI</name>
<dbReference type="InterPro" id="IPR036397">
    <property type="entry name" value="RNaseH_sf"/>
</dbReference>